<comment type="catalytic activity">
    <reaction evidence="10">
        <text>N-terminal L-seryl-[histone H2A] + acetyl-CoA = N-terminal N(alpha)-acetyl-L-seryl-[histone H2A] + CoA + H(+)</text>
        <dbReference type="Rhea" id="RHEA:50600"/>
        <dbReference type="Rhea" id="RHEA-COMP:12742"/>
        <dbReference type="Rhea" id="RHEA-COMP:12744"/>
        <dbReference type="ChEBI" id="CHEBI:15378"/>
        <dbReference type="ChEBI" id="CHEBI:57287"/>
        <dbReference type="ChEBI" id="CHEBI:57288"/>
        <dbReference type="ChEBI" id="CHEBI:64738"/>
        <dbReference type="ChEBI" id="CHEBI:83690"/>
        <dbReference type="EC" id="2.3.1.257"/>
    </reaction>
</comment>
<gene>
    <name evidence="14" type="ORF">LTR09_000904</name>
</gene>
<dbReference type="PANTHER" id="PTHR20531:SF1">
    <property type="entry name" value="N-ALPHA-ACETYLTRANSFERASE 40"/>
    <property type="match status" value="1"/>
</dbReference>
<dbReference type="GO" id="GO:1990189">
    <property type="term" value="F:protein N-terminal-serine acetyltransferase activity"/>
    <property type="evidence" value="ECO:0007669"/>
    <property type="project" value="UniProtKB-EC"/>
</dbReference>
<keyword evidence="9" id="KW-0012">Acyltransferase</keyword>
<organism evidence="14 15">
    <name type="scientific">Extremus antarcticus</name>
    <dbReference type="NCBI Taxonomy" id="702011"/>
    <lineage>
        <taxon>Eukaryota</taxon>
        <taxon>Fungi</taxon>
        <taxon>Dikarya</taxon>
        <taxon>Ascomycota</taxon>
        <taxon>Pezizomycotina</taxon>
        <taxon>Dothideomycetes</taxon>
        <taxon>Dothideomycetidae</taxon>
        <taxon>Mycosphaerellales</taxon>
        <taxon>Extremaceae</taxon>
        <taxon>Extremus</taxon>
    </lineage>
</organism>
<comment type="similarity">
    <text evidence="3">Belongs to the acetyltransferase family. NAA40 subfamily.</text>
</comment>
<dbReference type="Proteomes" id="UP001271007">
    <property type="component" value="Unassembled WGS sequence"/>
</dbReference>
<proteinExistence type="inferred from homology"/>
<dbReference type="EC" id="2.3.1.257" evidence="4"/>
<dbReference type="GO" id="GO:0043998">
    <property type="term" value="F:histone H2A acetyltransferase activity"/>
    <property type="evidence" value="ECO:0007669"/>
    <property type="project" value="InterPro"/>
</dbReference>
<dbReference type="SUPFAM" id="SSF55729">
    <property type="entry name" value="Acyl-CoA N-acyltransferases (Nat)"/>
    <property type="match status" value="1"/>
</dbReference>
<evidence type="ECO:0000256" key="5">
    <source>
        <dbReference type="ARBA" id="ARBA00015043"/>
    </source>
</evidence>
<evidence type="ECO:0000256" key="11">
    <source>
        <dbReference type="ARBA" id="ARBA00049524"/>
    </source>
</evidence>
<evidence type="ECO:0000256" key="1">
    <source>
        <dbReference type="ARBA" id="ARBA00004123"/>
    </source>
</evidence>
<dbReference type="EMBL" id="JAWDJX010000002">
    <property type="protein sequence ID" value="KAK3057829.1"/>
    <property type="molecule type" value="Genomic_DNA"/>
</dbReference>
<evidence type="ECO:0000256" key="8">
    <source>
        <dbReference type="ARBA" id="ARBA00023242"/>
    </source>
</evidence>
<dbReference type="CDD" id="cd04301">
    <property type="entry name" value="NAT_SF"/>
    <property type="match status" value="1"/>
</dbReference>
<feature type="region of interest" description="Disordered" evidence="12">
    <location>
        <begin position="1"/>
        <end position="26"/>
    </location>
</feature>
<name>A0AAJ0LWD6_9PEZI</name>
<dbReference type="InterPro" id="IPR039949">
    <property type="entry name" value="NAA40"/>
</dbReference>
<dbReference type="PANTHER" id="PTHR20531">
    <property type="entry name" value="N-ALPHA-ACETYLTRANSFERASE 40"/>
    <property type="match status" value="1"/>
</dbReference>
<dbReference type="InterPro" id="IPR016181">
    <property type="entry name" value="Acyl_CoA_acyltransferase"/>
</dbReference>
<keyword evidence="8" id="KW-0539">Nucleus</keyword>
<comment type="subcellular location">
    <subcellularLocation>
        <location evidence="2">Cytoplasm</location>
    </subcellularLocation>
    <subcellularLocation>
        <location evidence="1">Nucleus</location>
    </subcellularLocation>
</comment>
<comment type="catalytic activity">
    <reaction evidence="11">
        <text>N-terminal L-seryl-[histone H4] + acetyl-CoA = N-terminal N(alpha)-acetyl-L-seryl-[histone H4] + CoA + H(+)</text>
        <dbReference type="Rhea" id="RHEA:50596"/>
        <dbReference type="Rhea" id="RHEA-COMP:12740"/>
        <dbReference type="Rhea" id="RHEA-COMP:12743"/>
        <dbReference type="ChEBI" id="CHEBI:15378"/>
        <dbReference type="ChEBI" id="CHEBI:57287"/>
        <dbReference type="ChEBI" id="CHEBI:57288"/>
        <dbReference type="ChEBI" id="CHEBI:64738"/>
        <dbReference type="ChEBI" id="CHEBI:83690"/>
        <dbReference type="EC" id="2.3.1.257"/>
    </reaction>
</comment>
<dbReference type="PROSITE" id="PS51186">
    <property type="entry name" value="GNAT"/>
    <property type="match status" value="1"/>
</dbReference>
<accession>A0AAJ0LWD6</accession>
<keyword evidence="7" id="KW-0808">Transferase</keyword>
<evidence type="ECO:0000256" key="3">
    <source>
        <dbReference type="ARBA" id="ARBA00008870"/>
    </source>
</evidence>
<reference evidence="14" key="1">
    <citation type="submission" date="2023-04" db="EMBL/GenBank/DDBJ databases">
        <title>Black Yeasts Isolated from many extreme environments.</title>
        <authorList>
            <person name="Coleine C."/>
            <person name="Stajich J.E."/>
            <person name="Selbmann L."/>
        </authorList>
    </citation>
    <scope>NUCLEOTIDE SEQUENCE</scope>
    <source>
        <strain evidence="14">CCFEE 5312</strain>
    </source>
</reference>
<dbReference type="GO" id="GO:0010485">
    <property type="term" value="F:histone H4 acetyltransferase activity"/>
    <property type="evidence" value="ECO:0007669"/>
    <property type="project" value="InterPro"/>
</dbReference>
<evidence type="ECO:0000256" key="9">
    <source>
        <dbReference type="ARBA" id="ARBA00023315"/>
    </source>
</evidence>
<feature type="domain" description="N-acetyltransferase" evidence="13">
    <location>
        <begin position="66"/>
        <end position="240"/>
    </location>
</feature>
<protein>
    <recommendedName>
        <fullName evidence="5">N-alpha-acetyltransferase 40</fullName>
        <ecNumber evidence="4">2.3.1.257</ecNumber>
    </recommendedName>
</protein>
<keyword evidence="15" id="KW-1185">Reference proteome</keyword>
<evidence type="ECO:0000256" key="6">
    <source>
        <dbReference type="ARBA" id="ARBA00022490"/>
    </source>
</evidence>
<keyword evidence="6" id="KW-0963">Cytoplasm</keyword>
<evidence type="ECO:0000259" key="13">
    <source>
        <dbReference type="PROSITE" id="PS51186"/>
    </source>
</evidence>
<dbReference type="Pfam" id="PF00583">
    <property type="entry name" value="Acetyltransf_1"/>
    <property type="match status" value="1"/>
</dbReference>
<evidence type="ECO:0000256" key="7">
    <source>
        <dbReference type="ARBA" id="ARBA00022679"/>
    </source>
</evidence>
<dbReference type="GO" id="GO:0005634">
    <property type="term" value="C:nucleus"/>
    <property type="evidence" value="ECO:0007669"/>
    <property type="project" value="UniProtKB-SubCell"/>
</dbReference>
<dbReference type="GO" id="GO:0005737">
    <property type="term" value="C:cytoplasm"/>
    <property type="evidence" value="ECO:0007669"/>
    <property type="project" value="UniProtKB-SubCell"/>
</dbReference>
<dbReference type="Gene3D" id="3.40.630.30">
    <property type="match status" value="1"/>
</dbReference>
<comment type="caution">
    <text evidence="14">The sequence shown here is derived from an EMBL/GenBank/DDBJ whole genome shotgun (WGS) entry which is preliminary data.</text>
</comment>
<evidence type="ECO:0000313" key="14">
    <source>
        <dbReference type="EMBL" id="KAK3057829.1"/>
    </source>
</evidence>
<evidence type="ECO:0000256" key="4">
    <source>
        <dbReference type="ARBA" id="ARBA00012950"/>
    </source>
</evidence>
<evidence type="ECO:0000256" key="10">
    <source>
        <dbReference type="ARBA" id="ARBA00047821"/>
    </source>
</evidence>
<sequence length="240" mass="26964">MPKRKATGDDKSQETRDTASKQSGELINNLNALSANDFQQQYLKPARLAPPTTEALEGPQVEISFKASGDLTKDELSQCLNLIASTSRQHYESSGWGWHPRRKTREMKEAEMRYLLVRSTVSTAPSGSEPVEEADIEGFLSFMLTHDSSPPVPVLYVYEVHLVPRLRKLGLGAHLMRVVEEVAKDAGVEKVMLTCFVCNERARKFYESRGYGKDVISPEDRRTRAKIVKADYVIMSREAA</sequence>
<evidence type="ECO:0000256" key="2">
    <source>
        <dbReference type="ARBA" id="ARBA00004496"/>
    </source>
</evidence>
<feature type="compositionally biased region" description="Basic and acidic residues" evidence="12">
    <location>
        <begin position="1"/>
        <end position="19"/>
    </location>
</feature>
<evidence type="ECO:0000313" key="15">
    <source>
        <dbReference type="Proteomes" id="UP001271007"/>
    </source>
</evidence>
<dbReference type="AlphaFoldDB" id="A0AAJ0LWD6"/>
<evidence type="ECO:0000256" key="12">
    <source>
        <dbReference type="SAM" id="MobiDB-lite"/>
    </source>
</evidence>
<dbReference type="InterPro" id="IPR000182">
    <property type="entry name" value="GNAT_dom"/>
</dbReference>